<accession>A0A8K0CV28</accession>
<dbReference type="GO" id="GO:0016491">
    <property type="term" value="F:oxidoreductase activity"/>
    <property type="evidence" value="ECO:0007669"/>
    <property type="project" value="UniProtKB-KW"/>
</dbReference>
<evidence type="ECO:0000313" key="3">
    <source>
        <dbReference type="EMBL" id="KAF2893044.1"/>
    </source>
</evidence>
<organism evidence="3 4">
    <name type="scientific">Ignelater luminosus</name>
    <name type="common">Cucubano</name>
    <name type="synonym">Pyrophorus luminosus</name>
    <dbReference type="NCBI Taxonomy" id="2038154"/>
    <lineage>
        <taxon>Eukaryota</taxon>
        <taxon>Metazoa</taxon>
        <taxon>Ecdysozoa</taxon>
        <taxon>Arthropoda</taxon>
        <taxon>Hexapoda</taxon>
        <taxon>Insecta</taxon>
        <taxon>Pterygota</taxon>
        <taxon>Neoptera</taxon>
        <taxon>Endopterygota</taxon>
        <taxon>Coleoptera</taxon>
        <taxon>Polyphaga</taxon>
        <taxon>Elateriformia</taxon>
        <taxon>Elateroidea</taxon>
        <taxon>Elateridae</taxon>
        <taxon>Agrypninae</taxon>
        <taxon>Pyrophorini</taxon>
        <taxon>Ignelater</taxon>
    </lineage>
</organism>
<comment type="caution">
    <text evidence="3">The sequence shown here is derived from an EMBL/GenBank/DDBJ whole genome shotgun (WGS) entry which is preliminary data.</text>
</comment>
<keyword evidence="1" id="KW-0560">Oxidoreductase</keyword>
<sequence>MVCGNAKCTSTARLDGKTAIITGSNTGIGKYTVQDFYTRGARVIMACRSVEKAEEAAKDIEKACEGKENLGEIVVLPLDLSSLESVREFARKILETEERVDLLINNAGVMMCPESRTVDGFETQFGTNHLGHFLLTLLLMPKIIKSTPARIVTVSSIGHTLLSGPLALDDLNWEKRKYSPTQAYYQSKLANILFTKELARKLEEANIQGVTTYSLHPGAVATDLSRHMDETFCKGVGWMVNNVVQLFVKTPEQGAQTTIHCAVDEKVANETGLYYAECKVKDSSSKSKNMEDAEKLWDLSWKIVELDENYNPFVTATA</sequence>
<dbReference type="PANTHER" id="PTHR43157">
    <property type="entry name" value="PHOSPHATIDYLINOSITOL-GLYCAN BIOSYNTHESIS CLASS F PROTEIN-RELATED"/>
    <property type="match status" value="1"/>
</dbReference>
<comment type="similarity">
    <text evidence="2">Belongs to the short-chain dehydrogenases/reductases (SDR) family.</text>
</comment>
<dbReference type="Proteomes" id="UP000801492">
    <property type="component" value="Unassembled WGS sequence"/>
</dbReference>
<dbReference type="AlphaFoldDB" id="A0A8K0CV28"/>
<dbReference type="InterPro" id="IPR036291">
    <property type="entry name" value="NAD(P)-bd_dom_sf"/>
</dbReference>
<dbReference type="PANTHER" id="PTHR43157:SF73">
    <property type="entry name" value="WW DOMAIN-CONTAINING OXIDOREDUCTASE-LIKE PROTEIN"/>
    <property type="match status" value="1"/>
</dbReference>
<dbReference type="Gene3D" id="3.40.50.720">
    <property type="entry name" value="NAD(P)-binding Rossmann-like Domain"/>
    <property type="match status" value="1"/>
</dbReference>
<dbReference type="SUPFAM" id="SSF51735">
    <property type="entry name" value="NAD(P)-binding Rossmann-fold domains"/>
    <property type="match status" value="1"/>
</dbReference>
<evidence type="ECO:0000256" key="1">
    <source>
        <dbReference type="ARBA" id="ARBA00023002"/>
    </source>
</evidence>
<keyword evidence="4" id="KW-1185">Reference proteome</keyword>
<evidence type="ECO:0000313" key="4">
    <source>
        <dbReference type="Proteomes" id="UP000801492"/>
    </source>
</evidence>
<proteinExistence type="inferred from homology"/>
<dbReference type="EMBL" id="VTPC01008277">
    <property type="protein sequence ID" value="KAF2893044.1"/>
    <property type="molecule type" value="Genomic_DNA"/>
</dbReference>
<dbReference type="Pfam" id="PF00106">
    <property type="entry name" value="adh_short"/>
    <property type="match status" value="1"/>
</dbReference>
<protein>
    <recommendedName>
        <fullName evidence="5">Retinol dehydrogenase 13</fullName>
    </recommendedName>
</protein>
<evidence type="ECO:0008006" key="5">
    <source>
        <dbReference type="Google" id="ProtNLM"/>
    </source>
</evidence>
<dbReference type="PRINTS" id="PR00080">
    <property type="entry name" value="SDRFAMILY"/>
</dbReference>
<name>A0A8K0CV28_IGNLU</name>
<dbReference type="OrthoDB" id="191139at2759"/>
<gene>
    <name evidence="3" type="ORF">ILUMI_13127</name>
</gene>
<reference evidence="3" key="1">
    <citation type="submission" date="2019-08" db="EMBL/GenBank/DDBJ databases">
        <title>The genome of the North American firefly Photinus pyralis.</title>
        <authorList>
            <consortium name="Photinus pyralis genome working group"/>
            <person name="Fallon T.R."/>
            <person name="Sander Lower S.E."/>
            <person name="Weng J.-K."/>
        </authorList>
    </citation>
    <scope>NUCLEOTIDE SEQUENCE</scope>
    <source>
        <strain evidence="3">TRF0915ILg1</strain>
        <tissue evidence="3">Whole body</tissue>
    </source>
</reference>
<evidence type="ECO:0000256" key="2">
    <source>
        <dbReference type="RuleBase" id="RU000363"/>
    </source>
</evidence>
<dbReference type="InterPro" id="IPR002347">
    <property type="entry name" value="SDR_fam"/>
</dbReference>
<dbReference type="PRINTS" id="PR00081">
    <property type="entry name" value="GDHRDH"/>
</dbReference>